<dbReference type="Pfam" id="PF10977">
    <property type="entry name" value="DUF2797"/>
    <property type="match status" value="1"/>
</dbReference>
<dbReference type="AlphaFoldDB" id="A0AA41PYB8"/>
<dbReference type="EMBL" id="JAKFHA010000005">
    <property type="protein sequence ID" value="MCF2528143.1"/>
    <property type="molecule type" value="Genomic_DNA"/>
</dbReference>
<reference evidence="1" key="1">
    <citation type="submission" date="2022-01" db="EMBL/GenBank/DDBJ databases">
        <title>Genome-Based Taxonomic Classification of the Phylum Actinobacteria.</title>
        <authorList>
            <person name="Gao Y."/>
        </authorList>
    </citation>
    <scope>NUCLEOTIDE SEQUENCE</scope>
    <source>
        <strain evidence="1">KLBMP 8922</strain>
    </source>
</reference>
<protein>
    <submittedName>
        <fullName evidence="1">DUF2797 domain-containing protein</fullName>
    </submittedName>
</protein>
<evidence type="ECO:0000313" key="1">
    <source>
        <dbReference type="EMBL" id="MCF2528143.1"/>
    </source>
</evidence>
<gene>
    <name evidence="1" type="ORF">LZ495_13040</name>
</gene>
<evidence type="ECO:0000313" key="2">
    <source>
        <dbReference type="Proteomes" id="UP001165378"/>
    </source>
</evidence>
<organism evidence="1 2">
    <name type="scientific">Yinghuangia soli</name>
    <dbReference type="NCBI Taxonomy" id="2908204"/>
    <lineage>
        <taxon>Bacteria</taxon>
        <taxon>Bacillati</taxon>
        <taxon>Actinomycetota</taxon>
        <taxon>Actinomycetes</taxon>
        <taxon>Kitasatosporales</taxon>
        <taxon>Streptomycetaceae</taxon>
        <taxon>Yinghuangia</taxon>
    </lineage>
</organism>
<name>A0AA41PYB8_9ACTN</name>
<dbReference type="RefSeq" id="WP_235052294.1">
    <property type="nucleotide sequence ID" value="NZ_JAKFHA010000005.1"/>
</dbReference>
<dbReference type="Proteomes" id="UP001165378">
    <property type="component" value="Unassembled WGS sequence"/>
</dbReference>
<dbReference type="InterPro" id="IPR021246">
    <property type="entry name" value="DUF2797"/>
</dbReference>
<accession>A0AA41PYB8</accession>
<proteinExistence type="predicted"/>
<comment type="caution">
    <text evidence="1">The sequence shown here is derived from an EMBL/GenBank/DDBJ whole genome shotgun (WGS) entry which is preliminary data.</text>
</comment>
<sequence length="290" mass="30256">MRTGPSDASAVSDAEPAPSPLERGGRLAFAVGADRLCGGVWRGGRRIACALRAELPAKVLGGMCPDCQAMDRSSSIAADTRVDDPRPFMVYLAYHGAGTVKVGITAAERGNARLWEQGALASVALAEGPLMAARRTEHLLGTALGLPDRVATRVKRLARFAPGTAEQRLAALREVRDLTVDLPGWPDSLARRFEEPLDHAAAYGLPDAGIRPDAELAPLVPGSVIAGRLACVIGSDLYLAVGAGSARLVLVDSRLLAGWALQPATGEAEFAAATAVPVLPRETAEPDALF</sequence>
<keyword evidence="2" id="KW-1185">Reference proteome</keyword>